<reference evidence="2 3" key="1">
    <citation type="submission" date="2019-05" db="EMBL/GenBank/DDBJ databases">
        <title>Another draft genome of Portunus trituberculatus and its Hox gene families provides insights of decapod evolution.</title>
        <authorList>
            <person name="Jeong J.-H."/>
            <person name="Song I."/>
            <person name="Kim S."/>
            <person name="Choi T."/>
            <person name="Kim D."/>
            <person name="Ryu S."/>
            <person name="Kim W."/>
        </authorList>
    </citation>
    <scope>NUCLEOTIDE SEQUENCE [LARGE SCALE GENOMIC DNA]</scope>
    <source>
        <tissue evidence="2">Muscle</tissue>
    </source>
</reference>
<dbReference type="Proteomes" id="UP000324222">
    <property type="component" value="Unassembled WGS sequence"/>
</dbReference>
<organism evidence="2 3">
    <name type="scientific">Portunus trituberculatus</name>
    <name type="common">Swimming crab</name>
    <name type="synonym">Neptunus trituberculatus</name>
    <dbReference type="NCBI Taxonomy" id="210409"/>
    <lineage>
        <taxon>Eukaryota</taxon>
        <taxon>Metazoa</taxon>
        <taxon>Ecdysozoa</taxon>
        <taxon>Arthropoda</taxon>
        <taxon>Crustacea</taxon>
        <taxon>Multicrustacea</taxon>
        <taxon>Malacostraca</taxon>
        <taxon>Eumalacostraca</taxon>
        <taxon>Eucarida</taxon>
        <taxon>Decapoda</taxon>
        <taxon>Pleocyemata</taxon>
        <taxon>Brachyura</taxon>
        <taxon>Eubrachyura</taxon>
        <taxon>Portunoidea</taxon>
        <taxon>Portunidae</taxon>
        <taxon>Portuninae</taxon>
        <taxon>Portunus</taxon>
    </lineage>
</organism>
<feature type="region of interest" description="Disordered" evidence="1">
    <location>
        <begin position="1"/>
        <end position="27"/>
    </location>
</feature>
<feature type="compositionally biased region" description="Pro residues" evidence="1">
    <location>
        <begin position="314"/>
        <end position="323"/>
    </location>
</feature>
<gene>
    <name evidence="2" type="ORF">E2C01_004470</name>
</gene>
<feature type="region of interest" description="Disordered" evidence="1">
    <location>
        <begin position="146"/>
        <end position="169"/>
    </location>
</feature>
<evidence type="ECO:0000313" key="3">
    <source>
        <dbReference type="Proteomes" id="UP000324222"/>
    </source>
</evidence>
<comment type="caution">
    <text evidence="2">The sequence shown here is derived from an EMBL/GenBank/DDBJ whole genome shotgun (WGS) entry which is preliminary data.</text>
</comment>
<dbReference type="AlphaFoldDB" id="A0A5B7CRG4"/>
<keyword evidence="3" id="KW-1185">Reference proteome</keyword>
<sequence length="323" mass="35318">MLAPLRFLGQGKRKEGRHHHHRHQQEGMEGNLARFMKYGGTFITKFQNFWTSGWSSRRRNSNKTLIPGVFPPGPFQHVLPPFITPSHNTLGQNEATEATATLPGSNNPARGVRISSFSILRSVKYCIIKLTLRTLVGSETSLLHKDTTHSSRHSSSPSPPCHTHTTTPPTLEWLLSPPRLIYAPSPAPIPTSLLPACLGPLRVTELATPHVGVVAGQTVVPLLKVHHALAAILALHSSHLTARPSLRLLCGGPLMRSSPWYSPIREPEEALAPPWEGHDPWGGAPCQDRDRSASPPPRTPYPELASSYGGRPFLLPPPQLSGE</sequence>
<accession>A0A5B7CRG4</accession>
<feature type="compositionally biased region" description="Low complexity" evidence="1">
    <location>
        <begin position="153"/>
        <end position="169"/>
    </location>
</feature>
<feature type="region of interest" description="Disordered" evidence="1">
    <location>
        <begin position="271"/>
        <end position="323"/>
    </location>
</feature>
<feature type="compositionally biased region" description="Basic residues" evidence="1">
    <location>
        <begin position="14"/>
        <end position="23"/>
    </location>
</feature>
<name>A0A5B7CRG4_PORTR</name>
<evidence type="ECO:0000313" key="2">
    <source>
        <dbReference type="EMBL" id="MPC11795.1"/>
    </source>
</evidence>
<proteinExistence type="predicted"/>
<dbReference type="EMBL" id="VSRR010000182">
    <property type="protein sequence ID" value="MPC11795.1"/>
    <property type="molecule type" value="Genomic_DNA"/>
</dbReference>
<evidence type="ECO:0000256" key="1">
    <source>
        <dbReference type="SAM" id="MobiDB-lite"/>
    </source>
</evidence>
<protein>
    <submittedName>
        <fullName evidence="2">Uncharacterized protein</fullName>
    </submittedName>
</protein>